<evidence type="ECO:0000313" key="7">
    <source>
        <dbReference type="EMBL" id="KTD63738.1"/>
    </source>
</evidence>
<evidence type="ECO:0000256" key="4">
    <source>
        <dbReference type="PIRSR" id="PIRSR603782-2"/>
    </source>
</evidence>
<feature type="transmembrane region" description="Helical" evidence="5">
    <location>
        <begin position="12"/>
        <end position="31"/>
    </location>
</feature>
<dbReference type="GO" id="GO:0046872">
    <property type="term" value="F:metal ion binding"/>
    <property type="evidence" value="ECO:0007669"/>
    <property type="project" value="UniProtKB-KW"/>
</dbReference>
<dbReference type="PANTHER" id="PTHR12151">
    <property type="entry name" value="ELECTRON TRANSPORT PROTIN SCO1/SENC FAMILY MEMBER"/>
    <property type="match status" value="1"/>
</dbReference>
<keyword evidence="5" id="KW-1133">Transmembrane helix</keyword>
<protein>
    <submittedName>
        <fullName evidence="7">SCO1/SenC family transporter protein</fullName>
    </submittedName>
</protein>
<dbReference type="PROSITE" id="PS51352">
    <property type="entry name" value="THIOREDOXIN_2"/>
    <property type="match status" value="1"/>
</dbReference>
<dbReference type="Proteomes" id="UP000054703">
    <property type="component" value="Unassembled WGS sequence"/>
</dbReference>
<feature type="binding site" evidence="3">
    <location>
        <position position="164"/>
    </location>
    <ligand>
        <name>Cu cation</name>
        <dbReference type="ChEBI" id="CHEBI:23378"/>
    </ligand>
</feature>
<feature type="disulfide bond" description="Redox-active" evidence="4">
    <location>
        <begin position="83"/>
        <end position="87"/>
    </location>
</feature>
<keyword evidence="5" id="KW-0812">Transmembrane</keyword>
<dbReference type="Pfam" id="PF02630">
    <property type="entry name" value="SCO1-SenC"/>
    <property type="match status" value="1"/>
</dbReference>
<dbReference type="InterPro" id="IPR013766">
    <property type="entry name" value="Thioredoxin_domain"/>
</dbReference>
<evidence type="ECO:0000256" key="2">
    <source>
        <dbReference type="ARBA" id="ARBA00023008"/>
    </source>
</evidence>
<dbReference type="RefSeq" id="WP_058513576.1">
    <property type="nucleotide sequence ID" value="NZ_CAAAIH010000003.1"/>
</dbReference>
<feature type="binding site" evidence="3">
    <location>
        <position position="87"/>
    </location>
    <ligand>
        <name>Cu cation</name>
        <dbReference type="ChEBI" id="CHEBI:23378"/>
    </ligand>
</feature>
<organism evidence="7 8">
    <name type="scientific">Legionella santicrucis</name>
    <dbReference type="NCBI Taxonomy" id="45074"/>
    <lineage>
        <taxon>Bacteria</taxon>
        <taxon>Pseudomonadati</taxon>
        <taxon>Pseudomonadota</taxon>
        <taxon>Gammaproteobacteria</taxon>
        <taxon>Legionellales</taxon>
        <taxon>Legionellaceae</taxon>
        <taxon>Legionella</taxon>
    </lineage>
</organism>
<reference evidence="7 8" key="1">
    <citation type="submission" date="2015-11" db="EMBL/GenBank/DDBJ databases">
        <title>Genomic analysis of 38 Legionella species identifies large and diverse effector repertoires.</title>
        <authorList>
            <person name="Burstein D."/>
            <person name="Amaro F."/>
            <person name="Zusman T."/>
            <person name="Lifshitz Z."/>
            <person name="Cohen O."/>
            <person name="Gilbert J.A."/>
            <person name="Pupko T."/>
            <person name="Shuman H.A."/>
            <person name="Segal G."/>
        </authorList>
    </citation>
    <scope>NUCLEOTIDE SEQUENCE [LARGE SCALE GENOMIC DNA]</scope>
    <source>
        <strain evidence="7 8">SC-63-C7</strain>
    </source>
</reference>
<dbReference type="CDD" id="cd02968">
    <property type="entry name" value="SCO"/>
    <property type="match status" value="1"/>
</dbReference>
<sequence>MINKRTLIRKFFLFLFIDFILIIALVYYFGFYRNTANIQIHGVYLPHALALNDFKLIDTQQQLLTQKRLIGHWSLLYFGFTSCQSICPTTLSQLNKLYQQIPTTKRPMVIFISVDPKNDTINKIKTFVHAFNPAFIGARTNIDEVLHLQKILHLNTNSQNPLNHSMDLVLINPQGQIQAYFSYPQTVEHMLEDYLSILKFYKRESNVKTFPGFDVAK</sequence>
<feature type="domain" description="Thioredoxin" evidence="6">
    <location>
        <begin position="45"/>
        <end position="203"/>
    </location>
</feature>
<dbReference type="SUPFAM" id="SSF52833">
    <property type="entry name" value="Thioredoxin-like"/>
    <property type="match status" value="1"/>
</dbReference>
<keyword evidence="5" id="KW-0472">Membrane</keyword>
<dbReference type="Gene3D" id="3.40.30.10">
    <property type="entry name" value="Glutaredoxin"/>
    <property type="match status" value="1"/>
</dbReference>
<dbReference type="OrthoDB" id="9790194at2"/>
<evidence type="ECO:0000313" key="8">
    <source>
        <dbReference type="Proteomes" id="UP000054703"/>
    </source>
</evidence>
<dbReference type="InterPro" id="IPR036249">
    <property type="entry name" value="Thioredoxin-like_sf"/>
</dbReference>
<evidence type="ECO:0000259" key="6">
    <source>
        <dbReference type="PROSITE" id="PS51352"/>
    </source>
</evidence>
<keyword evidence="2 3" id="KW-0186">Copper</keyword>
<keyword evidence="4" id="KW-1015">Disulfide bond</keyword>
<evidence type="ECO:0000256" key="5">
    <source>
        <dbReference type="SAM" id="Phobius"/>
    </source>
</evidence>
<dbReference type="EMBL" id="LNYU01000024">
    <property type="protein sequence ID" value="KTD63738.1"/>
    <property type="molecule type" value="Genomic_DNA"/>
</dbReference>
<evidence type="ECO:0000256" key="1">
    <source>
        <dbReference type="ARBA" id="ARBA00010996"/>
    </source>
</evidence>
<keyword evidence="8" id="KW-1185">Reference proteome</keyword>
<gene>
    <name evidence="7" type="ORF">Lsan_1171</name>
</gene>
<name>A0A0W0Z3M7_9GAMM</name>
<dbReference type="InterPro" id="IPR003782">
    <property type="entry name" value="SCO1/SenC"/>
</dbReference>
<proteinExistence type="inferred from homology"/>
<keyword evidence="3" id="KW-0479">Metal-binding</keyword>
<feature type="binding site" evidence="3">
    <location>
        <position position="83"/>
    </location>
    <ligand>
        <name>Cu cation</name>
        <dbReference type="ChEBI" id="CHEBI:23378"/>
    </ligand>
</feature>
<dbReference type="PANTHER" id="PTHR12151:SF25">
    <property type="entry name" value="LINALOOL DEHYDRATASE_ISOMERASE DOMAIN-CONTAINING PROTEIN"/>
    <property type="match status" value="1"/>
</dbReference>
<dbReference type="AlphaFoldDB" id="A0A0W0Z3M7"/>
<comment type="caution">
    <text evidence="7">The sequence shown here is derived from an EMBL/GenBank/DDBJ whole genome shotgun (WGS) entry which is preliminary data.</text>
</comment>
<comment type="similarity">
    <text evidence="1">Belongs to the SCO1/2 family.</text>
</comment>
<dbReference type="STRING" id="45074.Lsan_1171"/>
<evidence type="ECO:0000256" key="3">
    <source>
        <dbReference type="PIRSR" id="PIRSR603782-1"/>
    </source>
</evidence>
<dbReference type="PATRIC" id="fig|45074.5.peg.1248"/>
<accession>A0A0W0Z3M7</accession>